<accession>A0ACC0ZHL3</accession>
<dbReference type="Proteomes" id="UP001163603">
    <property type="component" value="Chromosome 1"/>
</dbReference>
<proteinExistence type="predicted"/>
<evidence type="ECO:0000313" key="1">
    <source>
        <dbReference type="EMBL" id="KAJ0051628.1"/>
    </source>
</evidence>
<keyword evidence="2" id="KW-1185">Reference proteome</keyword>
<name>A0ACC0ZHL3_9ROSI</name>
<organism evidence="1 2">
    <name type="scientific">Pistacia integerrima</name>
    <dbReference type="NCBI Taxonomy" id="434235"/>
    <lineage>
        <taxon>Eukaryota</taxon>
        <taxon>Viridiplantae</taxon>
        <taxon>Streptophyta</taxon>
        <taxon>Embryophyta</taxon>
        <taxon>Tracheophyta</taxon>
        <taxon>Spermatophyta</taxon>
        <taxon>Magnoliopsida</taxon>
        <taxon>eudicotyledons</taxon>
        <taxon>Gunneridae</taxon>
        <taxon>Pentapetalae</taxon>
        <taxon>rosids</taxon>
        <taxon>malvids</taxon>
        <taxon>Sapindales</taxon>
        <taxon>Anacardiaceae</taxon>
        <taxon>Pistacia</taxon>
    </lineage>
</organism>
<evidence type="ECO:0000313" key="2">
    <source>
        <dbReference type="Proteomes" id="UP001163603"/>
    </source>
</evidence>
<dbReference type="EMBL" id="CM047736">
    <property type="protein sequence ID" value="KAJ0051628.1"/>
    <property type="molecule type" value="Genomic_DNA"/>
</dbReference>
<gene>
    <name evidence="1" type="ORF">Pint_02864</name>
</gene>
<reference evidence="2" key="1">
    <citation type="journal article" date="2023" name="G3 (Bethesda)">
        <title>Genome assembly and association tests identify interacting loci associated with vigor, precocity, and sex in interspecific pistachio rootstocks.</title>
        <authorList>
            <person name="Palmer W."/>
            <person name="Jacygrad E."/>
            <person name="Sagayaradj S."/>
            <person name="Cavanaugh K."/>
            <person name="Han R."/>
            <person name="Bertier L."/>
            <person name="Beede B."/>
            <person name="Kafkas S."/>
            <person name="Golino D."/>
            <person name="Preece J."/>
            <person name="Michelmore R."/>
        </authorList>
    </citation>
    <scope>NUCLEOTIDE SEQUENCE [LARGE SCALE GENOMIC DNA]</scope>
</reference>
<comment type="caution">
    <text evidence="1">The sequence shown here is derived from an EMBL/GenBank/DDBJ whole genome shotgun (WGS) entry which is preliminary data.</text>
</comment>
<protein>
    <submittedName>
        <fullName evidence="1">Uncharacterized protein</fullName>
    </submittedName>
</protein>
<sequence length="443" mass="48970">MHLPSSLYLLFSSSPCSSHSHFCTRTINRFKFSFLSSISLALFMAPAFEDPNVLEGQTQSSSSPQRYSNPDDVSRKSKVTVVGSGNWGSVAAKLIASNTLKLSSFHDEVRMWVFEETLPSGEKLTDVINRTNENVKYLPGIKLGKNVVADPDLENAVKDANMLVFVTPHQFMEGICKRLVGKVNGDVEAISLIKGMEVKREGPCMISTLISEQLGVNCCVLMGANIANEWLKWRLLVQIAVEKFSEATVGYRENIEIAEQWVKLFSTPYFIVTAVQDVEGVELCGTLKNVVAIAAGFVDGLEMGNNTKAAIMRIGLREMKAFSKLLFSSVKDSTFFESCGVADLITTCLGGRNRKVAEAFAKNGGKRSFDDLEAEMLQGQKLQGVSTAREVYEVLSHRGWLELFPLFTTVHEICVGHLPPSAIVEHSERKPRLSIVESSIQYY</sequence>